<gene>
    <name evidence="3" type="ORF">ACG01O_11085</name>
</gene>
<dbReference type="Gene3D" id="3.40.50.720">
    <property type="entry name" value="NAD(P)-binding Rossmann-like Domain"/>
    <property type="match status" value="1"/>
</dbReference>
<comment type="similarity">
    <text evidence="1 2">Belongs to the short-chain dehydrogenases/reductases (SDR) family.</text>
</comment>
<dbReference type="InterPro" id="IPR002347">
    <property type="entry name" value="SDR_fam"/>
</dbReference>
<keyword evidence="3" id="KW-0560">Oxidoreductase</keyword>
<sequence>MKPLVNRWALVTGASRGIGQQVAQALAEEGCRLILHSRTLDATAPLADRLRSQGTHVHTVAAELSDSAAVLRLAAEVSALCGGTLDILYNNAALMTPYHADWLSVVPADYELSFRVNTIAPILLSNHFLPAMLAQGWGRIVNVTSGIKDQPELMAYAASKAALDKFVRDTAPKLAGTGVTMNLLDPGWLRTDLGGPNAPGAVESVLPGALVPVLATDGVSGRWVSAQDFAGV</sequence>
<dbReference type="CDD" id="cd05233">
    <property type="entry name" value="SDR_c"/>
    <property type="match status" value="1"/>
</dbReference>
<dbReference type="SUPFAM" id="SSF51735">
    <property type="entry name" value="NAD(P)-binding Rossmann-fold domains"/>
    <property type="match status" value="1"/>
</dbReference>
<evidence type="ECO:0000256" key="2">
    <source>
        <dbReference type="RuleBase" id="RU000363"/>
    </source>
</evidence>
<dbReference type="EMBL" id="JBIGIB010000003">
    <property type="protein sequence ID" value="MFG6467152.1"/>
    <property type="molecule type" value="Genomic_DNA"/>
</dbReference>
<protein>
    <submittedName>
        <fullName evidence="3">SDR family NAD(P)-dependent oxidoreductase</fullName>
        <ecNumber evidence="3">1.-.-.-</ecNumber>
    </submittedName>
</protein>
<comment type="caution">
    <text evidence="3">The sequence shown here is derived from an EMBL/GenBank/DDBJ whole genome shotgun (WGS) entry which is preliminary data.</text>
</comment>
<dbReference type="PRINTS" id="PR00081">
    <property type="entry name" value="GDHRDH"/>
</dbReference>
<dbReference type="InterPro" id="IPR036291">
    <property type="entry name" value="NAD(P)-bd_dom_sf"/>
</dbReference>
<dbReference type="PANTHER" id="PTHR42879">
    <property type="entry name" value="3-OXOACYL-(ACYL-CARRIER-PROTEIN) REDUCTASE"/>
    <property type="match status" value="1"/>
</dbReference>
<dbReference type="EC" id="1.-.-.-" evidence="3"/>
<dbReference type="Proteomes" id="UP001606303">
    <property type="component" value="Unassembled WGS sequence"/>
</dbReference>
<evidence type="ECO:0000313" key="4">
    <source>
        <dbReference type="Proteomes" id="UP001606303"/>
    </source>
</evidence>
<accession>A0ABW7GYV0</accession>
<dbReference type="InterPro" id="IPR050259">
    <property type="entry name" value="SDR"/>
</dbReference>
<evidence type="ECO:0000256" key="1">
    <source>
        <dbReference type="ARBA" id="ARBA00006484"/>
    </source>
</evidence>
<dbReference type="Pfam" id="PF00106">
    <property type="entry name" value="adh_short"/>
    <property type="match status" value="1"/>
</dbReference>
<keyword evidence="4" id="KW-1185">Reference proteome</keyword>
<reference evidence="3 4" key="1">
    <citation type="submission" date="2024-08" db="EMBL/GenBank/DDBJ databases">
        <authorList>
            <person name="Lu H."/>
        </authorList>
    </citation>
    <scope>NUCLEOTIDE SEQUENCE [LARGE SCALE GENOMIC DNA]</scope>
    <source>
        <strain evidence="3 4">BYS87W</strain>
    </source>
</reference>
<proteinExistence type="inferred from homology"/>
<name>A0ABW7GYV0_9BURK</name>
<organism evidence="3 4">
    <name type="scientific">Pelomonas baiyunensis</name>
    <dbReference type="NCBI Taxonomy" id="3299026"/>
    <lineage>
        <taxon>Bacteria</taxon>
        <taxon>Pseudomonadati</taxon>
        <taxon>Pseudomonadota</taxon>
        <taxon>Betaproteobacteria</taxon>
        <taxon>Burkholderiales</taxon>
        <taxon>Sphaerotilaceae</taxon>
        <taxon>Roseateles</taxon>
    </lineage>
</organism>
<dbReference type="PRINTS" id="PR00080">
    <property type="entry name" value="SDRFAMILY"/>
</dbReference>
<evidence type="ECO:0000313" key="3">
    <source>
        <dbReference type="EMBL" id="MFG6467152.1"/>
    </source>
</evidence>
<dbReference type="GO" id="GO:0016491">
    <property type="term" value="F:oxidoreductase activity"/>
    <property type="evidence" value="ECO:0007669"/>
    <property type="project" value="UniProtKB-KW"/>
</dbReference>
<dbReference type="RefSeq" id="WP_394384481.1">
    <property type="nucleotide sequence ID" value="NZ_JBIGIB010000003.1"/>
</dbReference>